<evidence type="ECO:0000256" key="5">
    <source>
        <dbReference type="SAM" id="MobiDB-lite"/>
    </source>
</evidence>
<dbReference type="Proteomes" id="UP000199603">
    <property type="component" value="Unassembled WGS sequence"/>
</dbReference>
<keyword evidence="8" id="KW-1185">Reference proteome</keyword>
<dbReference type="PIRSF" id="PIRSF006707">
    <property type="entry name" value="MJ1563"/>
    <property type="match status" value="1"/>
</dbReference>
<keyword evidence="1 4" id="KW-0805">Transcription regulation</keyword>
<evidence type="ECO:0000259" key="6">
    <source>
        <dbReference type="Pfam" id="PF12802"/>
    </source>
</evidence>
<dbReference type="CDD" id="cd00090">
    <property type="entry name" value="HTH_ARSR"/>
    <property type="match status" value="1"/>
</dbReference>
<keyword evidence="3 4" id="KW-0804">Transcription</keyword>
<feature type="domain" description="HTH marR-type" evidence="6">
    <location>
        <begin position="22"/>
        <end position="80"/>
    </location>
</feature>
<dbReference type="InterPro" id="IPR036388">
    <property type="entry name" value="WH-like_DNA-bd_sf"/>
</dbReference>
<evidence type="ECO:0000256" key="2">
    <source>
        <dbReference type="ARBA" id="ARBA00023125"/>
    </source>
</evidence>
<name>A0A1G6U5T3_9GAMM</name>
<proteinExistence type="inferred from homology"/>
<protein>
    <recommendedName>
        <fullName evidence="4">HTH-type transcriptional regulator</fullName>
    </recommendedName>
</protein>
<dbReference type="RefSeq" id="WP_091240861.1">
    <property type="nucleotide sequence ID" value="NZ_FNAG01000002.1"/>
</dbReference>
<comment type="similarity">
    <text evidence="4">Belongs to the GbsR family.</text>
</comment>
<dbReference type="PANTHER" id="PTHR38465">
    <property type="entry name" value="HTH-TYPE TRANSCRIPTIONAL REGULATOR MJ1563-RELATED"/>
    <property type="match status" value="1"/>
</dbReference>
<evidence type="ECO:0000256" key="3">
    <source>
        <dbReference type="ARBA" id="ARBA00023163"/>
    </source>
</evidence>
<accession>A0A1G6U5T3</accession>
<dbReference type="InterPro" id="IPR000835">
    <property type="entry name" value="HTH_MarR-typ"/>
</dbReference>
<dbReference type="InterPro" id="IPR052362">
    <property type="entry name" value="HTH-GbsR_regulator"/>
</dbReference>
<dbReference type="AlphaFoldDB" id="A0A1G6U5T3"/>
<dbReference type="OrthoDB" id="9792628at2"/>
<feature type="region of interest" description="Disordered" evidence="5">
    <location>
        <begin position="178"/>
        <end position="203"/>
    </location>
</feature>
<dbReference type="Gene3D" id="1.10.10.10">
    <property type="entry name" value="Winged helix-like DNA-binding domain superfamily/Winged helix DNA-binding domain"/>
    <property type="match status" value="1"/>
</dbReference>
<dbReference type="STRING" id="265719.SAMN04488509_102153"/>
<dbReference type="EMBL" id="FNAG01000002">
    <property type="protein sequence ID" value="SDD36046.1"/>
    <property type="molecule type" value="Genomic_DNA"/>
</dbReference>
<organism evidence="7 8">
    <name type="scientific">Aquimonas voraii</name>
    <dbReference type="NCBI Taxonomy" id="265719"/>
    <lineage>
        <taxon>Bacteria</taxon>
        <taxon>Pseudomonadati</taxon>
        <taxon>Pseudomonadota</taxon>
        <taxon>Gammaproteobacteria</taxon>
        <taxon>Lysobacterales</taxon>
        <taxon>Lysobacteraceae</taxon>
        <taxon>Aquimonas</taxon>
    </lineage>
</organism>
<dbReference type="InterPro" id="IPR011991">
    <property type="entry name" value="ArsR-like_HTH"/>
</dbReference>
<dbReference type="SUPFAM" id="SSF46785">
    <property type="entry name" value="Winged helix' DNA-binding domain"/>
    <property type="match status" value="1"/>
</dbReference>
<gene>
    <name evidence="7" type="ORF">SAMN04488509_102153</name>
</gene>
<evidence type="ECO:0000256" key="4">
    <source>
        <dbReference type="PIRNR" id="PIRNR006707"/>
    </source>
</evidence>
<evidence type="ECO:0000313" key="7">
    <source>
        <dbReference type="EMBL" id="SDD36046.1"/>
    </source>
</evidence>
<dbReference type="Pfam" id="PF12802">
    <property type="entry name" value="MarR_2"/>
    <property type="match status" value="1"/>
</dbReference>
<evidence type="ECO:0000256" key="1">
    <source>
        <dbReference type="ARBA" id="ARBA00023015"/>
    </source>
</evidence>
<reference evidence="7 8" key="1">
    <citation type="submission" date="2016-10" db="EMBL/GenBank/DDBJ databases">
        <authorList>
            <person name="de Groot N.N."/>
        </authorList>
    </citation>
    <scope>NUCLEOTIDE SEQUENCE [LARGE SCALE GENOMIC DNA]</scope>
    <source>
        <strain evidence="7 8">DSM 16957</strain>
    </source>
</reference>
<sequence>MNLPPLSQAFVLHFGEMGSRWGINRTVGQIYALLYVSREAQTADDIVEKLGVSRSNVSMGLKELQSWRLVRLEHHPGDRRDFYSAPEDVWQIFKTLAEERQRREVDPTLSMLRDALLETAGSPEDIYAQERMRKMHELIEQITDWFAEVRKLSPDTLQSLMGLGSKVVKLLELKERVMGGGRRSEPEPKAPPETGERALKAVD</sequence>
<dbReference type="GO" id="GO:0003677">
    <property type="term" value="F:DNA binding"/>
    <property type="evidence" value="ECO:0007669"/>
    <property type="project" value="UniProtKB-UniRule"/>
</dbReference>
<dbReference type="PANTHER" id="PTHR38465:SF1">
    <property type="entry name" value="HTH-TYPE TRANSCRIPTIONAL REGULATOR MJ1563-RELATED"/>
    <property type="match status" value="1"/>
</dbReference>
<keyword evidence="2 4" id="KW-0238">DNA-binding</keyword>
<dbReference type="InterPro" id="IPR036390">
    <property type="entry name" value="WH_DNA-bd_sf"/>
</dbReference>
<dbReference type="InterPro" id="IPR026282">
    <property type="entry name" value="MJ1563"/>
</dbReference>
<evidence type="ECO:0000313" key="8">
    <source>
        <dbReference type="Proteomes" id="UP000199603"/>
    </source>
</evidence>
<dbReference type="GO" id="GO:0003700">
    <property type="term" value="F:DNA-binding transcription factor activity"/>
    <property type="evidence" value="ECO:0007669"/>
    <property type="project" value="InterPro"/>
</dbReference>